<dbReference type="GO" id="GO:0044718">
    <property type="term" value="P:siderophore transmembrane transport"/>
    <property type="evidence" value="ECO:0007669"/>
    <property type="project" value="TreeGrafter"/>
</dbReference>
<dbReference type="PANTHER" id="PTHR30069">
    <property type="entry name" value="TONB-DEPENDENT OUTER MEMBRANE RECEPTOR"/>
    <property type="match status" value="1"/>
</dbReference>
<keyword evidence="3" id="KW-1134">Transmembrane beta strand</keyword>
<dbReference type="Gene3D" id="2.40.170.20">
    <property type="entry name" value="TonB-dependent receptor, beta-barrel domain"/>
    <property type="match status" value="1"/>
</dbReference>
<evidence type="ECO:0000313" key="10">
    <source>
        <dbReference type="Proteomes" id="UP000236728"/>
    </source>
</evidence>
<keyword evidence="5" id="KW-0472">Membrane</keyword>
<evidence type="ECO:0000313" key="9">
    <source>
        <dbReference type="EMBL" id="SEG69045.1"/>
    </source>
</evidence>
<comment type="subcellular location">
    <subcellularLocation>
        <location evidence="1">Cell outer membrane</location>
        <topology evidence="1">Multi-pass membrane protein</topology>
    </subcellularLocation>
</comment>
<dbReference type="InterPro" id="IPR057601">
    <property type="entry name" value="Oar-like_b-barrel"/>
</dbReference>
<evidence type="ECO:0000256" key="7">
    <source>
        <dbReference type="SAM" id="SignalP"/>
    </source>
</evidence>
<dbReference type="Pfam" id="PF13620">
    <property type="entry name" value="CarboxypepD_reg"/>
    <property type="match status" value="1"/>
</dbReference>
<dbReference type="AlphaFoldDB" id="A0A1H6C8U0"/>
<dbReference type="GO" id="GO:0015344">
    <property type="term" value="F:siderophore uptake transmembrane transporter activity"/>
    <property type="evidence" value="ECO:0007669"/>
    <property type="project" value="TreeGrafter"/>
</dbReference>
<keyword evidence="6" id="KW-0998">Cell outer membrane</keyword>
<dbReference type="SUPFAM" id="SSF56935">
    <property type="entry name" value="Porins"/>
    <property type="match status" value="1"/>
</dbReference>
<dbReference type="Gene3D" id="2.60.40.1120">
    <property type="entry name" value="Carboxypeptidase-like, regulatory domain"/>
    <property type="match status" value="1"/>
</dbReference>
<organism evidence="9 10">
    <name type="scientific">Bryocella elongata</name>
    <dbReference type="NCBI Taxonomy" id="863522"/>
    <lineage>
        <taxon>Bacteria</taxon>
        <taxon>Pseudomonadati</taxon>
        <taxon>Acidobacteriota</taxon>
        <taxon>Terriglobia</taxon>
        <taxon>Terriglobales</taxon>
        <taxon>Acidobacteriaceae</taxon>
        <taxon>Bryocella</taxon>
    </lineage>
</organism>
<dbReference type="OrthoDB" id="97893at2"/>
<evidence type="ECO:0000256" key="2">
    <source>
        <dbReference type="ARBA" id="ARBA00022448"/>
    </source>
</evidence>
<name>A0A1H6C8U0_9BACT</name>
<dbReference type="RefSeq" id="WP_103935153.1">
    <property type="nucleotide sequence ID" value="NZ_FNVA01000009.1"/>
</dbReference>
<dbReference type="InterPro" id="IPR036942">
    <property type="entry name" value="Beta-barrel_TonB_sf"/>
</dbReference>
<keyword evidence="2" id="KW-0813">Transport</keyword>
<feature type="chain" id="PRO_5009294569" evidence="7">
    <location>
        <begin position="18"/>
        <end position="1206"/>
    </location>
</feature>
<dbReference type="PANTHER" id="PTHR30069:SF46">
    <property type="entry name" value="OAR PROTEIN"/>
    <property type="match status" value="1"/>
</dbReference>
<keyword evidence="10" id="KW-1185">Reference proteome</keyword>
<reference evidence="9 10" key="1">
    <citation type="submission" date="2016-10" db="EMBL/GenBank/DDBJ databases">
        <authorList>
            <person name="de Groot N.N."/>
        </authorList>
    </citation>
    <scope>NUCLEOTIDE SEQUENCE [LARGE SCALE GENOMIC DNA]</scope>
    <source>
        <strain evidence="9 10">DSM 22489</strain>
    </source>
</reference>
<keyword evidence="9" id="KW-0675">Receptor</keyword>
<feature type="domain" description="TonB-dependent transporter Oar-like beta-barrel" evidence="8">
    <location>
        <begin position="249"/>
        <end position="1199"/>
    </location>
</feature>
<protein>
    <submittedName>
        <fullName evidence="9">Outer membrane receptor proteins, mostly Fe transport</fullName>
    </submittedName>
</protein>
<evidence type="ECO:0000256" key="4">
    <source>
        <dbReference type="ARBA" id="ARBA00022692"/>
    </source>
</evidence>
<dbReference type="Proteomes" id="UP000236728">
    <property type="component" value="Unassembled WGS sequence"/>
</dbReference>
<proteinExistence type="predicted"/>
<dbReference type="SUPFAM" id="SSF49452">
    <property type="entry name" value="Starch-binding domain-like"/>
    <property type="match status" value="1"/>
</dbReference>
<dbReference type="GO" id="GO:0009279">
    <property type="term" value="C:cell outer membrane"/>
    <property type="evidence" value="ECO:0007669"/>
    <property type="project" value="UniProtKB-SubCell"/>
</dbReference>
<keyword evidence="7" id="KW-0732">Signal</keyword>
<sequence>MTFNFKILLLRRWRAFACLTALFVLIQPHGGAQSSSANITGTIEDTSNAVVPNATVTLVNQETNVQVTTKSLANGQFIFPDVQPGKFTVIVMASGFKELRKVGLVLLASEPLDAGTLKLAVGDVKEQVTVQADITPLQTTSAERSAVLDNAQMENLLVIGRDPMGLTRLNPGVVGGGGSSSLSTTSTPTVNGVNSQYNFVSVDGVPGNTRGGNTFDTPPNMDAVQEVTMLESSYSAANGKVAGANFNFVTKSGTQHFHGGAYYYFRNEDLNANSYFNKFNGSNQARARYRYNTFGGTLGGPVFWPGKFNRAKDKLFFFVSIENAPITSPDGVKYFRMPTAAELAGDYSHTYQQGQTTDKLLYIRNPAASGTCSSTTGGAACFANNQIPSGSINSQGLALMQILYNNTIGANPGNYIADNPALTTNNYNYTTNHSSDKSYNQQIVRIDYFPTEKLHMFGRYNHAIINNLGYASTTNKFTWLFPLNYQLVEPNYAGNVTYTITQNLVNELNVGFSGWLENSKYVASDIAKVQLGASNFNLPSLYSGVNPLNLFPNVNYGMTNGPTYGWDSRFPFADVVHNLAASDGLTWVKSSHTFKYGVDFEQDSYLQPNHNRVGTFDFSVNTSNPNDTNFAYSNSELGNLNTYTQVTKLLNYDPVTTVLDFYAQDTWKLNRKLVLDYGIRWSYAFSQSLAVGNNFVPSLYSASAAPALYSYTPTGGAVVDPTTGNPAAYAAYAGLMVPGTGNLNNGLLFANTPGYPSGTTYNQGLFWQPRFGFAYSVDDKTVIRGHYGIFYNARSGSGQEGDLTNNAPSTNSPKQYYTSINSSASNYYANAGTLSGPFSIGHALPLHMPLPYTEEGSLGVQHQFPFGMVADVAYVGTFTRHASRYLPINEVPYNSEFSHYYTTGTGSATKWNSVPDNFFRAYAGFDSISMQQDDLTANYNSLQARLTRRFHNGLEFGVNYTYSRTMDYGTCASTGCSDAYNFTSALYQNLRAWNYGPASYDIKHNLAINYLWTLPKGSHLWNNFATRAVLDGWQISGDMTYLSGAPAQVGLSVTGSPNITGGGDGARVALTCDPMHGAPHTFNQWFNTNCFATPVAGSLPTATNSSPTPYTVPTGTMSPKVNIFLPGDTNFDTALFRNVPIGDRGLALQLRVETYNTFNHSEFNAVNATALFNAATTSGALQSNNLGRMSGTANPRYMQLALRLNF</sequence>
<evidence type="ECO:0000256" key="3">
    <source>
        <dbReference type="ARBA" id="ARBA00022452"/>
    </source>
</evidence>
<accession>A0A1H6C8U0</accession>
<gene>
    <name evidence="9" type="ORF">SAMN05421819_4305</name>
</gene>
<dbReference type="InterPro" id="IPR013784">
    <property type="entry name" value="Carb-bd-like_fold"/>
</dbReference>
<dbReference type="GO" id="GO:0030246">
    <property type="term" value="F:carbohydrate binding"/>
    <property type="evidence" value="ECO:0007669"/>
    <property type="project" value="InterPro"/>
</dbReference>
<feature type="signal peptide" evidence="7">
    <location>
        <begin position="1"/>
        <end position="17"/>
    </location>
</feature>
<evidence type="ECO:0000259" key="8">
    <source>
        <dbReference type="Pfam" id="PF25183"/>
    </source>
</evidence>
<dbReference type="Pfam" id="PF25183">
    <property type="entry name" value="OMP_b-brl_4"/>
    <property type="match status" value="1"/>
</dbReference>
<keyword evidence="4" id="KW-0812">Transmembrane</keyword>
<dbReference type="InterPro" id="IPR039426">
    <property type="entry name" value="TonB-dep_rcpt-like"/>
</dbReference>
<evidence type="ECO:0000256" key="6">
    <source>
        <dbReference type="ARBA" id="ARBA00023237"/>
    </source>
</evidence>
<evidence type="ECO:0000256" key="1">
    <source>
        <dbReference type="ARBA" id="ARBA00004571"/>
    </source>
</evidence>
<evidence type="ECO:0000256" key="5">
    <source>
        <dbReference type="ARBA" id="ARBA00023136"/>
    </source>
</evidence>
<dbReference type="EMBL" id="FNVA01000009">
    <property type="protein sequence ID" value="SEG69045.1"/>
    <property type="molecule type" value="Genomic_DNA"/>
</dbReference>